<proteinExistence type="inferred from homology"/>
<dbReference type="Pfam" id="PF00248">
    <property type="entry name" value="Aldo_ket_red"/>
    <property type="match status" value="1"/>
</dbReference>
<comment type="similarity">
    <text evidence="1">Belongs to the aldo/keto reductase family.</text>
</comment>
<dbReference type="EMBL" id="JASBQV010000035">
    <property type="protein sequence ID" value="MDI3236296.1"/>
    <property type="molecule type" value="Genomic_DNA"/>
</dbReference>
<evidence type="ECO:0000259" key="4">
    <source>
        <dbReference type="Pfam" id="PF00248"/>
    </source>
</evidence>
<accession>A0ABT6R5T6</accession>
<dbReference type="InterPro" id="IPR018170">
    <property type="entry name" value="Aldo/ket_reductase_CS"/>
</dbReference>
<keyword evidence="6" id="KW-1185">Reference proteome</keyword>
<dbReference type="PROSITE" id="PS00062">
    <property type="entry name" value="ALDOKETO_REDUCTASE_2"/>
    <property type="match status" value="1"/>
</dbReference>
<feature type="domain" description="NADP-dependent oxidoreductase" evidence="4">
    <location>
        <begin position="21"/>
        <end position="259"/>
    </location>
</feature>
<dbReference type="PROSITE" id="PS00063">
    <property type="entry name" value="ALDOKETO_REDUCTASE_3"/>
    <property type="match status" value="1"/>
</dbReference>
<dbReference type="InterPro" id="IPR036812">
    <property type="entry name" value="NAD(P)_OxRdtase_dom_sf"/>
</dbReference>
<evidence type="ECO:0000313" key="5">
    <source>
        <dbReference type="EMBL" id="MDI3236296.1"/>
    </source>
</evidence>
<dbReference type="PROSITE" id="PS00798">
    <property type="entry name" value="ALDOKETO_REDUCTASE_1"/>
    <property type="match status" value="1"/>
</dbReference>
<keyword evidence="2" id="KW-0521">NADP</keyword>
<evidence type="ECO:0000256" key="2">
    <source>
        <dbReference type="ARBA" id="ARBA00022857"/>
    </source>
</evidence>
<evidence type="ECO:0000256" key="1">
    <source>
        <dbReference type="ARBA" id="ARBA00007905"/>
    </source>
</evidence>
<dbReference type="PRINTS" id="PR00069">
    <property type="entry name" value="ALDKETRDTASE"/>
</dbReference>
<sequence length="274" mass="31314">MEFVTLNNGLVMPQLGYGVFKVPEQEVYEAVREALRVGYRSIDTAMIYENEAGVGRALKDSGIPREDIFLTTKVWNKDQGYEQTLAAFETSLQKLGVDYVDLYLIHWPMPNEDLYIETWRALEQLYQDGKTKAIGVSNFHIPHLQRILDEGTVVPAVNQIELHPFLSQEAIREFCQTNGIVVEAWSPLMKGRDTLTEPVITDIAARHGKTPAQVVLRWHLQHDIIAIPKSVTPSRIQENLDIFDFVLSPDDMKQIDQLNRNERTGSNPDEMHKK</sequence>
<reference evidence="5 6" key="1">
    <citation type="submission" date="2023-04" db="EMBL/GenBank/DDBJ databases">
        <title>Antarctic isolates genomes.</title>
        <authorList>
            <person name="Dimov S.G."/>
        </authorList>
    </citation>
    <scope>NUCLEOTIDE SEQUENCE [LARGE SCALE GENOMIC DNA]</scope>
    <source>
        <strain evidence="5 6">AL19</strain>
    </source>
</reference>
<dbReference type="PANTHER" id="PTHR43827">
    <property type="entry name" value="2,5-DIKETO-D-GLUCONIC ACID REDUCTASE"/>
    <property type="match status" value="1"/>
</dbReference>
<dbReference type="Proteomes" id="UP001243286">
    <property type="component" value="Unassembled WGS sequence"/>
</dbReference>
<dbReference type="InterPro" id="IPR020471">
    <property type="entry name" value="AKR"/>
</dbReference>
<evidence type="ECO:0000313" key="6">
    <source>
        <dbReference type="Proteomes" id="UP001243286"/>
    </source>
</evidence>
<dbReference type="RefSeq" id="WP_282357312.1">
    <property type="nucleotide sequence ID" value="NZ_JASBQV010000035.1"/>
</dbReference>
<evidence type="ECO:0000256" key="3">
    <source>
        <dbReference type="ARBA" id="ARBA00023002"/>
    </source>
</evidence>
<dbReference type="PANTHER" id="PTHR43827:SF3">
    <property type="entry name" value="NADP-DEPENDENT OXIDOREDUCTASE DOMAIN-CONTAINING PROTEIN"/>
    <property type="match status" value="1"/>
</dbReference>
<comment type="caution">
    <text evidence="5">The sequence shown here is derived from an EMBL/GenBank/DDBJ whole genome shotgun (WGS) entry which is preliminary data.</text>
</comment>
<organism evidence="5 6">
    <name type="scientific">Exiguobacterium antarcticum</name>
    <dbReference type="NCBI Taxonomy" id="132920"/>
    <lineage>
        <taxon>Bacteria</taxon>
        <taxon>Bacillati</taxon>
        <taxon>Bacillota</taxon>
        <taxon>Bacilli</taxon>
        <taxon>Bacillales</taxon>
        <taxon>Bacillales Family XII. Incertae Sedis</taxon>
        <taxon>Exiguobacterium</taxon>
    </lineage>
</organism>
<keyword evidence="3" id="KW-0560">Oxidoreductase</keyword>
<dbReference type="PIRSF" id="PIRSF000097">
    <property type="entry name" value="AKR"/>
    <property type="match status" value="1"/>
</dbReference>
<gene>
    <name evidence="5" type="ORF">QK289_14880</name>
</gene>
<dbReference type="Gene3D" id="3.20.20.100">
    <property type="entry name" value="NADP-dependent oxidoreductase domain"/>
    <property type="match status" value="1"/>
</dbReference>
<dbReference type="InterPro" id="IPR023210">
    <property type="entry name" value="NADP_OxRdtase_dom"/>
</dbReference>
<protein>
    <submittedName>
        <fullName evidence="5">Aldo/keto reductase</fullName>
    </submittedName>
</protein>
<dbReference type="SUPFAM" id="SSF51430">
    <property type="entry name" value="NAD(P)-linked oxidoreductase"/>
    <property type="match status" value="1"/>
</dbReference>
<name>A0ABT6R5T6_9BACL</name>